<sequence>MALLTVTSFSCKKKYDDKTIDPNGDLLAPIPVTVTNYDFFERYPIINASIGGGGTFRIDFQIPADKGTIKEITKVTTTPAAAAISLANLNAITAMSGATGTALAYNATGTGATRSVNPIVGTGTNTISFTSNLATYLAFRQANGATVGPANTTTTPVSLPIPITTTSQTPVEIQFYFLLTLTDGTTIIPQPVRIRVQP</sequence>
<gene>
    <name evidence="1" type="ORF">GO988_17900</name>
</gene>
<evidence type="ECO:0000313" key="1">
    <source>
        <dbReference type="EMBL" id="MVN78206.1"/>
    </source>
</evidence>
<evidence type="ECO:0000313" key="2">
    <source>
        <dbReference type="Proteomes" id="UP000441336"/>
    </source>
</evidence>
<comment type="caution">
    <text evidence="1">The sequence shown here is derived from an EMBL/GenBank/DDBJ whole genome shotgun (WGS) entry which is preliminary data.</text>
</comment>
<name>A0A7K1TIQ5_9BACT</name>
<keyword evidence="2" id="KW-1185">Reference proteome</keyword>
<accession>A0A7K1TIQ5</accession>
<protein>
    <submittedName>
        <fullName evidence="1">Uncharacterized protein</fullName>
    </submittedName>
</protein>
<proteinExistence type="predicted"/>
<organism evidence="1 2">
    <name type="scientific">Hymenobacter ginkgonis</name>
    <dbReference type="NCBI Taxonomy" id="2682976"/>
    <lineage>
        <taxon>Bacteria</taxon>
        <taxon>Pseudomonadati</taxon>
        <taxon>Bacteroidota</taxon>
        <taxon>Cytophagia</taxon>
        <taxon>Cytophagales</taxon>
        <taxon>Hymenobacteraceae</taxon>
        <taxon>Hymenobacter</taxon>
    </lineage>
</organism>
<dbReference type="AlphaFoldDB" id="A0A7K1TIQ5"/>
<dbReference type="EMBL" id="WQKZ01000004">
    <property type="protein sequence ID" value="MVN78206.1"/>
    <property type="molecule type" value="Genomic_DNA"/>
</dbReference>
<dbReference type="Proteomes" id="UP000441336">
    <property type="component" value="Unassembled WGS sequence"/>
</dbReference>
<reference evidence="1 2" key="1">
    <citation type="submission" date="2019-12" db="EMBL/GenBank/DDBJ databases">
        <title>Hymenobacter sp. HMF4947 Genome sequencing and assembly.</title>
        <authorList>
            <person name="Kang H."/>
            <person name="Cha I."/>
            <person name="Kim H."/>
            <person name="Joh K."/>
        </authorList>
    </citation>
    <scope>NUCLEOTIDE SEQUENCE [LARGE SCALE GENOMIC DNA]</scope>
    <source>
        <strain evidence="1 2">HMF4947</strain>
    </source>
</reference>